<evidence type="ECO:0000256" key="4">
    <source>
        <dbReference type="ARBA" id="ARBA00022692"/>
    </source>
</evidence>
<feature type="transmembrane region" description="Helical" evidence="13">
    <location>
        <begin position="959"/>
        <end position="979"/>
    </location>
</feature>
<evidence type="ECO:0000256" key="1">
    <source>
        <dbReference type="ARBA" id="ARBA00004141"/>
    </source>
</evidence>
<feature type="transmembrane region" description="Helical" evidence="13">
    <location>
        <begin position="349"/>
        <end position="372"/>
    </location>
</feature>
<dbReference type="GO" id="GO:0046872">
    <property type="term" value="F:metal ion binding"/>
    <property type="evidence" value="ECO:0007669"/>
    <property type="project" value="UniProtKB-KW"/>
</dbReference>
<evidence type="ECO:0000256" key="13">
    <source>
        <dbReference type="SAM" id="Phobius"/>
    </source>
</evidence>
<accession>A0A6G0Z0L8</accession>
<dbReference type="PANTHER" id="PTHR19229:SF209">
    <property type="entry name" value="ATP-BINDING CASSETTE SUB-FAMILY A MEMBER 5 ISOFORM X1"/>
    <property type="match status" value="1"/>
</dbReference>
<dbReference type="InterPro" id="IPR056264">
    <property type="entry name" value="R2_ABCA1-4-like"/>
</dbReference>
<evidence type="ECO:0000256" key="6">
    <source>
        <dbReference type="ARBA" id="ARBA00022741"/>
    </source>
</evidence>
<keyword evidence="18" id="KW-1185">Reference proteome</keyword>
<feature type="transmembrane region" description="Helical" evidence="13">
    <location>
        <begin position="1143"/>
        <end position="1161"/>
    </location>
</feature>
<dbReference type="FunFam" id="3.40.50.300:FF:000933">
    <property type="entry name" value="ABC transporter A family member 7"/>
    <property type="match status" value="1"/>
</dbReference>
<dbReference type="SUPFAM" id="SSF52540">
    <property type="entry name" value="P-loop containing nucleoside triphosphate hydrolases"/>
    <property type="match status" value="2"/>
</dbReference>
<evidence type="ECO:0000259" key="16">
    <source>
        <dbReference type="PROSITE" id="PS50893"/>
    </source>
</evidence>
<dbReference type="Pfam" id="PF00620">
    <property type="entry name" value="RhoGAP"/>
    <property type="match status" value="1"/>
</dbReference>
<keyword evidence="5" id="KW-0479">Metal-binding</keyword>
<keyword evidence="7" id="KW-0862">Zinc</keyword>
<evidence type="ECO:0000259" key="14">
    <source>
        <dbReference type="PROSITE" id="PS50081"/>
    </source>
</evidence>
<dbReference type="InterPro" id="IPR008936">
    <property type="entry name" value="Rho_GTPase_activation_prot"/>
</dbReference>
<dbReference type="CDD" id="cd03263">
    <property type="entry name" value="ABC_subfamily_A"/>
    <property type="match status" value="2"/>
</dbReference>
<dbReference type="InterPro" id="IPR003439">
    <property type="entry name" value="ABC_transporter-like_ATP-bd"/>
</dbReference>
<dbReference type="Pfam" id="PF00005">
    <property type="entry name" value="ABC_tran"/>
    <property type="match status" value="2"/>
</dbReference>
<evidence type="ECO:0000256" key="7">
    <source>
        <dbReference type="ARBA" id="ARBA00022833"/>
    </source>
</evidence>
<dbReference type="InterPro" id="IPR017871">
    <property type="entry name" value="ABC_transporter-like_CS"/>
</dbReference>
<dbReference type="InterPro" id="IPR027417">
    <property type="entry name" value="P-loop_NTPase"/>
</dbReference>
<feature type="domain" description="ABC transporter" evidence="16">
    <location>
        <begin position="431"/>
        <end position="664"/>
    </location>
</feature>
<dbReference type="EMBL" id="VUJU01001784">
    <property type="protein sequence ID" value="KAF0763848.1"/>
    <property type="molecule type" value="Genomic_DNA"/>
</dbReference>
<evidence type="ECO:0000259" key="15">
    <source>
        <dbReference type="PROSITE" id="PS50238"/>
    </source>
</evidence>
<dbReference type="GO" id="GO:0016887">
    <property type="term" value="F:ATP hydrolysis activity"/>
    <property type="evidence" value="ECO:0007669"/>
    <property type="project" value="InterPro"/>
</dbReference>
<evidence type="ECO:0000256" key="2">
    <source>
        <dbReference type="ARBA" id="ARBA00008869"/>
    </source>
</evidence>
<dbReference type="PROSITE" id="PS00479">
    <property type="entry name" value="ZF_DAG_PE_1"/>
    <property type="match status" value="1"/>
</dbReference>
<dbReference type="GO" id="GO:0007165">
    <property type="term" value="P:signal transduction"/>
    <property type="evidence" value="ECO:0007669"/>
    <property type="project" value="InterPro"/>
</dbReference>
<dbReference type="Gene3D" id="3.30.60.20">
    <property type="match status" value="1"/>
</dbReference>
<dbReference type="InterPro" id="IPR002219">
    <property type="entry name" value="PKC_DAG/PE"/>
</dbReference>
<feature type="region of interest" description="Disordered" evidence="12">
    <location>
        <begin position="1831"/>
        <end position="1858"/>
    </location>
</feature>
<dbReference type="Gene3D" id="1.10.555.10">
    <property type="entry name" value="Rho GTPase activation protein"/>
    <property type="match status" value="1"/>
</dbReference>
<dbReference type="SMART" id="SM00324">
    <property type="entry name" value="RhoGAP"/>
    <property type="match status" value="1"/>
</dbReference>
<dbReference type="OrthoDB" id="8061355at2759"/>
<dbReference type="CDD" id="cd20821">
    <property type="entry name" value="C1_MgcRacGAP"/>
    <property type="match status" value="1"/>
</dbReference>
<dbReference type="InterPro" id="IPR000198">
    <property type="entry name" value="RhoGAP_dom"/>
</dbReference>
<evidence type="ECO:0000313" key="17">
    <source>
        <dbReference type="EMBL" id="KAF0763848.1"/>
    </source>
</evidence>
<evidence type="ECO:0000256" key="11">
    <source>
        <dbReference type="SAM" id="Coils"/>
    </source>
</evidence>
<dbReference type="GO" id="GO:0005524">
    <property type="term" value="F:ATP binding"/>
    <property type="evidence" value="ECO:0007669"/>
    <property type="project" value="UniProtKB-KW"/>
</dbReference>
<dbReference type="Gene3D" id="3.40.50.300">
    <property type="entry name" value="P-loop containing nucleotide triphosphate hydrolases"/>
    <property type="match status" value="2"/>
</dbReference>
<organism evidence="17 18">
    <name type="scientific">Aphis craccivora</name>
    <name type="common">Cowpea aphid</name>
    <dbReference type="NCBI Taxonomy" id="307492"/>
    <lineage>
        <taxon>Eukaryota</taxon>
        <taxon>Metazoa</taxon>
        <taxon>Ecdysozoa</taxon>
        <taxon>Arthropoda</taxon>
        <taxon>Hexapoda</taxon>
        <taxon>Insecta</taxon>
        <taxon>Pterygota</taxon>
        <taxon>Neoptera</taxon>
        <taxon>Paraneoptera</taxon>
        <taxon>Hemiptera</taxon>
        <taxon>Sternorrhyncha</taxon>
        <taxon>Aphidomorpha</taxon>
        <taxon>Aphidoidea</taxon>
        <taxon>Aphididae</taxon>
        <taxon>Aphidini</taxon>
        <taxon>Aphis</taxon>
        <taxon>Aphis</taxon>
    </lineage>
</organism>
<feature type="transmembrane region" description="Helical" evidence="13">
    <location>
        <begin position="240"/>
        <end position="259"/>
    </location>
</feature>
<keyword evidence="9 13" id="KW-1133">Transmembrane helix</keyword>
<dbReference type="PROSITE" id="PS50081">
    <property type="entry name" value="ZF_DAG_PE_2"/>
    <property type="match status" value="1"/>
</dbReference>
<proteinExistence type="inferred from homology"/>
<evidence type="ECO:0000256" key="8">
    <source>
        <dbReference type="ARBA" id="ARBA00022840"/>
    </source>
</evidence>
<dbReference type="FunFam" id="3.40.50.300:FF:000335">
    <property type="entry name" value="ATP binding cassette subfamily A member 5"/>
    <property type="match status" value="1"/>
</dbReference>
<dbReference type="GO" id="GO:0140359">
    <property type="term" value="F:ABC-type transporter activity"/>
    <property type="evidence" value="ECO:0007669"/>
    <property type="project" value="InterPro"/>
</dbReference>
<evidence type="ECO:0000313" key="18">
    <source>
        <dbReference type="Proteomes" id="UP000478052"/>
    </source>
</evidence>
<dbReference type="PANTHER" id="PTHR19229">
    <property type="entry name" value="ATP-BINDING CASSETTE TRANSPORTER SUBFAMILY A ABCA"/>
    <property type="match status" value="1"/>
</dbReference>
<dbReference type="SUPFAM" id="SSF57889">
    <property type="entry name" value="Cysteine-rich domain"/>
    <property type="match status" value="1"/>
</dbReference>
<feature type="domain" description="Rho-GAP" evidence="15">
    <location>
        <begin position="1920"/>
        <end position="2099"/>
    </location>
</feature>
<feature type="transmembrane region" description="Helical" evidence="13">
    <location>
        <begin position="279"/>
        <end position="297"/>
    </location>
</feature>
<feature type="compositionally biased region" description="Low complexity" evidence="12">
    <location>
        <begin position="1831"/>
        <end position="1840"/>
    </location>
</feature>
<dbReference type="SMART" id="SM00382">
    <property type="entry name" value="AAA"/>
    <property type="match status" value="2"/>
</dbReference>
<comment type="caution">
    <text evidence="17">The sequence shown here is derived from an EMBL/GenBank/DDBJ whole genome shotgun (WGS) entry which is preliminary data.</text>
</comment>
<feature type="region of interest" description="Disordered" evidence="12">
    <location>
        <begin position="2111"/>
        <end position="2134"/>
    </location>
</feature>
<dbReference type="Pfam" id="PF12698">
    <property type="entry name" value="ABC2_membrane_3"/>
    <property type="match status" value="1"/>
</dbReference>
<keyword evidence="6" id="KW-0547">Nucleotide-binding</keyword>
<name>A0A6G0Z0L8_APHCR</name>
<dbReference type="Proteomes" id="UP000478052">
    <property type="component" value="Unassembled WGS sequence"/>
</dbReference>
<comment type="subcellular location">
    <subcellularLocation>
        <location evidence="1">Membrane</location>
        <topology evidence="1">Multi-pass membrane protein</topology>
    </subcellularLocation>
</comment>
<feature type="compositionally biased region" description="Polar residues" evidence="12">
    <location>
        <begin position="2117"/>
        <end position="2133"/>
    </location>
</feature>
<keyword evidence="8 17" id="KW-0067">ATP-binding</keyword>
<dbReference type="GO" id="GO:0005319">
    <property type="term" value="F:lipid transporter activity"/>
    <property type="evidence" value="ECO:0007669"/>
    <property type="project" value="TreeGrafter"/>
</dbReference>
<dbReference type="SUPFAM" id="SSF48350">
    <property type="entry name" value="GTPase activation domain, GAP"/>
    <property type="match status" value="1"/>
</dbReference>
<feature type="domain" description="Phorbol-ester/DAG-type" evidence="14">
    <location>
        <begin position="1866"/>
        <end position="1915"/>
    </location>
</feature>
<dbReference type="GO" id="GO:0016020">
    <property type="term" value="C:membrane"/>
    <property type="evidence" value="ECO:0007669"/>
    <property type="project" value="UniProtKB-SubCell"/>
</dbReference>
<feature type="transmembrane region" description="Helical" evidence="13">
    <location>
        <begin position="1000"/>
        <end position="1027"/>
    </location>
</feature>
<feature type="compositionally biased region" description="Basic and acidic residues" evidence="12">
    <location>
        <begin position="1841"/>
        <end position="1858"/>
    </location>
</feature>
<dbReference type="InterPro" id="IPR003593">
    <property type="entry name" value="AAA+_ATPase"/>
</dbReference>
<dbReference type="InterPro" id="IPR046349">
    <property type="entry name" value="C1-like_sf"/>
</dbReference>
<protein>
    <submittedName>
        <fullName evidence="17">ATP-binding cassette sub-family A member 8-A-like</fullName>
    </submittedName>
</protein>
<feature type="transmembrane region" description="Helical" evidence="13">
    <location>
        <begin position="1100"/>
        <end position="1122"/>
    </location>
</feature>
<feature type="coiled-coil region" evidence="11">
    <location>
        <begin position="1639"/>
        <end position="1694"/>
    </location>
</feature>
<evidence type="ECO:0000256" key="3">
    <source>
        <dbReference type="ARBA" id="ARBA00022448"/>
    </source>
</evidence>
<dbReference type="Pfam" id="PF23321">
    <property type="entry name" value="R1_ABCA1"/>
    <property type="match status" value="1"/>
</dbReference>
<evidence type="ECO:0000256" key="12">
    <source>
        <dbReference type="SAM" id="MobiDB-lite"/>
    </source>
</evidence>
<feature type="transmembrane region" description="Helical" evidence="13">
    <location>
        <begin position="810"/>
        <end position="830"/>
    </location>
</feature>
<dbReference type="PROSITE" id="PS00211">
    <property type="entry name" value="ABC_TRANSPORTER_1"/>
    <property type="match status" value="1"/>
</dbReference>
<evidence type="ECO:0000256" key="9">
    <source>
        <dbReference type="ARBA" id="ARBA00022989"/>
    </source>
</evidence>
<dbReference type="InterPro" id="IPR026082">
    <property type="entry name" value="ABCA"/>
</dbReference>
<dbReference type="PROSITE" id="PS50893">
    <property type="entry name" value="ABC_TRANSPORTER_2"/>
    <property type="match status" value="2"/>
</dbReference>
<comment type="similarity">
    <text evidence="2">Belongs to the ABC transporter superfamily. ABCA family.</text>
</comment>
<dbReference type="SMART" id="SM00109">
    <property type="entry name" value="C1"/>
    <property type="match status" value="1"/>
</dbReference>
<dbReference type="PROSITE" id="PS50238">
    <property type="entry name" value="RHOGAP"/>
    <property type="match status" value="1"/>
</dbReference>
<keyword evidence="11" id="KW-0175">Coiled coil</keyword>
<gene>
    <name evidence="17" type="ORF">FWK35_00005423</name>
</gene>
<sequence length="2157" mass="243384">MTIRNILIKRREVKKTLSEIAIPVYTLGLLVAIKLLIPNPHFPPVTVPQESPDMYNYLYGNITVAPSTKHVQMFLEKMNEIWMQRDGEKINFSIYQNKDEISEIQRNNPEMVYIALLFDDDPIQNHSISYKIRTNPFYDSSPLPSKLYGSSHQCRKVSANKLTKKFLHRHHHNNNLHNEEISCPAIHYIYSGFIALQTLVDITKISLVTNSSITLPDYSFILFPKPAYTANWLMVFHKVIPLYVVIALSQFVTYLLVQLVGEKERKIKEGMKIMGLRELTAGILGNFVLNLISLMYFLHTFINPSSKKLLWLISLLSPSGFALAIDKAMEMDLAGEGLHFSNIWDGPGMSFGESLVIMTFDALVYVILAYYFDMILSSQYEQNRSPWVCFKASYWCTKVPESIEFDEIDRYTVSNPDLEPVPESMKELKAIQIINLCKSFKRSTKNVINGINMTIYEGEITAILGHNGAGKTTLFNILTGLTEPTSGTIKVFGYDVRKPSDVIKIRRMIGVCPQYDILFERLTPREHLKFFGTLRGLTSEKIDDEVQRMLLELYLTDKADNIAKTLSGGQKRKLSVGIAVIGNPKIIILDEPTAGVDPPARRHLWSLLQKRKKGKVILLTTHFMDEADILADRIAVISKGCVRCCGSSIFLKNKFGIGYHLTLILNNNAKENSIVKMIKEHVPNAERARRHGYELSFVLPYDSVNKFPPLFGRIETEIKSSTNDLGIENYGVSMTTLEEVFLFLEQGQHENSGKLAIELLKGQSMTNCNRGSIGTIQNVTVRSSIVYDPTNWGTIIALLKMRTKRVLRDVHKLYVMILLPVVFLATGIILNKLSHEIQPIRSITLNNDIYKEESRLVVTSKEFSNYSTLDSDFYAGTFSGLLDLPSHLGALRERHTHNKTYYSILALTVYYNDSFIHSLPIILNSITSTLLGDQIDIKTEPFKMEYKQNEYSFSRCSSAFFLGIVFVLVPVSLSADLVYDREIKAKNQLRINGVTFMQYFSSYFILLISMLLGIFFILIILIALFHVEGLDSPFAITTMVILLIAYCPAAILATACVSYFFEKTDSVQSILPNVTSLIGGVPFIIVASLDMLGILSDLGFALHVLFSSTNFVYVPFAIIYFINSVYRENDDHIPFIKYVNKEIVAILMGCIGQIPVLWVILKILDSKSKNKKTSTITIDTQDEGDNDVKTERIKVNNIVNDQVDWPVIVVQNLKKEFSTQNMKSNINCLIKKKCMDTNNERKLAIRNLSLAVNSGEVLGLLGHNGAGKTTTMRIITMEEKESSGKIFIKGHDIQESVDIAYRMIGYCPQHDALWSSLTIREHLHVYGAIRGISKDQIKNIVEKYIEGLQITEHADKQVSCCSGGTRRKLSFALAMIGNPKLVLLDEPSTGMDPRSKRYLWDAIISSFQGSKGAILTTHSMEEADALCSRVGIMVKGQLRCLGSTQYLKNLYGAGYTLEIKLKPRGDMDDVKNFAITSFPNSVLEEEFADRLVFGVPQSTVESLAHCFLNLENAKNMYDIQEYSFSQTTLEQVYLKFAHYEDREVTENITIPIPLDIVKRPLVSVAVAGRWPLKQLVNQCSITGNSKSSVFVFVRSLKSQSVSLPVTVQYGGALQIPSFAIRFVCQQHPQVFGYSDRERINQSEADKDIIKKNLEAVQDECSKLTYKLKTSARLLDEAQVEKEKLVFEKETMKSQLKQLHSIFKKQDIVEKSHQSFLHHSDCVQLNEKKSFNNTDALLSDLSYSHSEDSSYENVMKNPKQNSVPIKKCSTGNISNNLNTKKCEIMNVNTSNNQIVAITTLTMDLGSVNAKSVIKTYPTSTSQIALSSSSDSIEPLSTLSTSESEKENNTSEKENNIFEKENNVTEKEHNFIQKIIVIPEICGHCHKKIKFNNYMVKCLDCKIITHLECKDFIPVICSTGQLQLNALNCGIPPSIVHCISEIERRGLDTIGLYRVSGSDKEVKNLKDKFRKGLPDLKDIDIHVLCSYLKDLIRMQKYNLISQSDLSKLTDAFKNKNNVSNSLCQTVSELPHSNRNILAFLIIHLQKVASSSKCNMDYNCLAIVFGPTIVGVTSTSLDDLHIKFELISKIVIELLKLPTDFWLSFLKPNSNSPPDELLHSTPTQSQPLTPGSSKRFFSSGIKRRILDSPKKNKIAKQVEF</sequence>
<dbReference type="InterPro" id="IPR013525">
    <property type="entry name" value="ABC2_TM"/>
</dbReference>
<reference evidence="17 18" key="1">
    <citation type="submission" date="2019-08" db="EMBL/GenBank/DDBJ databases">
        <title>Whole genome of Aphis craccivora.</title>
        <authorList>
            <person name="Voronova N.V."/>
            <person name="Shulinski R.S."/>
            <person name="Bandarenka Y.V."/>
            <person name="Zhorov D.G."/>
            <person name="Warner D."/>
        </authorList>
    </citation>
    <scope>NUCLEOTIDE SEQUENCE [LARGE SCALE GENOMIC DNA]</scope>
    <source>
        <strain evidence="17">180601</strain>
        <tissue evidence="17">Whole Body</tissue>
    </source>
</reference>
<keyword evidence="4 13" id="KW-0812">Transmembrane</keyword>
<feature type="transmembrane region" description="Helical" evidence="13">
    <location>
        <begin position="1073"/>
        <end position="1094"/>
    </location>
</feature>
<feature type="domain" description="ABC transporter" evidence="16">
    <location>
        <begin position="1230"/>
        <end position="1460"/>
    </location>
</feature>
<evidence type="ECO:0000256" key="10">
    <source>
        <dbReference type="ARBA" id="ARBA00023136"/>
    </source>
</evidence>
<keyword evidence="10 13" id="KW-0472">Membrane</keyword>
<evidence type="ECO:0000256" key="5">
    <source>
        <dbReference type="ARBA" id="ARBA00022723"/>
    </source>
</evidence>
<keyword evidence="3" id="KW-0813">Transport</keyword>
<feature type="transmembrane region" description="Helical" evidence="13">
    <location>
        <begin position="1033"/>
        <end position="1061"/>
    </location>
</feature>